<reference evidence="1 2" key="2">
    <citation type="submission" date="2020-03" db="EMBL/GenBank/DDBJ databases">
        <authorList>
            <person name="Ichikawa N."/>
            <person name="Kimura A."/>
            <person name="Kitahashi Y."/>
            <person name="Uohara A."/>
        </authorList>
    </citation>
    <scope>NUCLEOTIDE SEQUENCE [LARGE SCALE GENOMIC DNA]</scope>
    <source>
        <strain evidence="1 2">NBRC 107702</strain>
    </source>
</reference>
<dbReference type="InterPro" id="IPR036894">
    <property type="entry name" value="YbaB-like_sf"/>
</dbReference>
<dbReference type="KEGG" id="pfla:Pflav_026560"/>
<keyword evidence="2" id="KW-1185">Reference proteome</keyword>
<evidence type="ECO:0000313" key="2">
    <source>
        <dbReference type="Proteomes" id="UP000502508"/>
    </source>
</evidence>
<protein>
    <recommendedName>
        <fullName evidence="3">YbaB/EbfC DNA-binding family protein</fullName>
    </recommendedName>
</protein>
<name>A0A6F8XR06_9ACTN</name>
<sequence>MDTLGTGEADDGRVRVTAVAGRIDAVRLDPWVMRQDGATLGRHVREAANAALDAAPAGTSAGADPAAIVDRLTEVRDQAARGMERVTRSMDEAMARIAEQTGIQGDPGPYGLEQLLDETIRDVAELFAPGPPAEPPAVDGVSVDVHGGRLGRVDIDPSAMRLPSVDLAERIAAAANGALSTGSPPSAVDPGTFARRVRRMQDQSLEHMRVYSASLAAIMASPHGPDDDGGVHDGR</sequence>
<reference evidence="1 2" key="1">
    <citation type="submission" date="2020-03" db="EMBL/GenBank/DDBJ databases">
        <title>Whole genome shotgun sequence of Phytohabitans flavus NBRC 107702.</title>
        <authorList>
            <person name="Komaki H."/>
            <person name="Tamura T."/>
        </authorList>
    </citation>
    <scope>NUCLEOTIDE SEQUENCE [LARGE SCALE GENOMIC DNA]</scope>
    <source>
        <strain evidence="1 2">NBRC 107702</strain>
    </source>
</reference>
<dbReference type="EMBL" id="AP022870">
    <property type="protein sequence ID" value="BCB76246.1"/>
    <property type="molecule type" value="Genomic_DNA"/>
</dbReference>
<evidence type="ECO:0000313" key="1">
    <source>
        <dbReference type="EMBL" id="BCB76246.1"/>
    </source>
</evidence>
<dbReference type="AlphaFoldDB" id="A0A6F8XR06"/>
<dbReference type="Gene3D" id="3.30.1310.10">
    <property type="entry name" value="Nucleoid-associated protein YbaB-like domain"/>
    <property type="match status" value="1"/>
</dbReference>
<gene>
    <name evidence="1" type="ORF">Pflav_026560</name>
</gene>
<dbReference type="Proteomes" id="UP000502508">
    <property type="component" value="Chromosome"/>
</dbReference>
<proteinExistence type="predicted"/>
<organism evidence="1 2">
    <name type="scientific">Phytohabitans flavus</name>
    <dbReference type="NCBI Taxonomy" id="1076124"/>
    <lineage>
        <taxon>Bacteria</taxon>
        <taxon>Bacillati</taxon>
        <taxon>Actinomycetota</taxon>
        <taxon>Actinomycetes</taxon>
        <taxon>Micromonosporales</taxon>
        <taxon>Micromonosporaceae</taxon>
    </lineage>
</organism>
<accession>A0A6F8XR06</accession>
<evidence type="ECO:0008006" key="3">
    <source>
        <dbReference type="Google" id="ProtNLM"/>
    </source>
</evidence>